<keyword evidence="8 13" id="KW-0812">Transmembrane</keyword>
<feature type="transmembrane region" description="Helical" evidence="13">
    <location>
        <begin position="166"/>
        <end position="188"/>
    </location>
</feature>
<keyword evidence="7" id="KW-1003">Cell membrane</keyword>
<dbReference type="PANTHER" id="PTHR43298:SF2">
    <property type="entry name" value="FMN_FAD EXPORTER YEEO-RELATED"/>
    <property type="match status" value="1"/>
</dbReference>
<dbReference type="GO" id="GO:0005886">
    <property type="term" value="C:plasma membrane"/>
    <property type="evidence" value="ECO:0007669"/>
    <property type="project" value="UniProtKB-SubCell"/>
</dbReference>
<feature type="transmembrane region" description="Helical" evidence="13">
    <location>
        <begin position="20"/>
        <end position="45"/>
    </location>
</feature>
<evidence type="ECO:0000256" key="11">
    <source>
        <dbReference type="ARBA" id="ARBA00023136"/>
    </source>
</evidence>
<dbReference type="InterPro" id="IPR002528">
    <property type="entry name" value="MATE_fam"/>
</dbReference>
<dbReference type="GO" id="GO:0006811">
    <property type="term" value="P:monoatomic ion transport"/>
    <property type="evidence" value="ECO:0007669"/>
    <property type="project" value="UniProtKB-KW"/>
</dbReference>
<dbReference type="RefSeq" id="WP_008787267.1">
    <property type="nucleotide sequence ID" value="NZ_AKCB01000001.1"/>
</dbReference>
<name>E7G5V1_9FIRM</name>
<evidence type="ECO:0000256" key="10">
    <source>
        <dbReference type="ARBA" id="ARBA00023065"/>
    </source>
</evidence>
<feature type="transmembrane region" description="Helical" evidence="13">
    <location>
        <begin position="286"/>
        <end position="306"/>
    </location>
</feature>
<feature type="transmembrane region" description="Helical" evidence="13">
    <location>
        <begin position="57"/>
        <end position="80"/>
    </location>
</feature>
<comment type="subcellular location">
    <subcellularLocation>
        <location evidence="2">Cell membrane</location>
        <topology evidence="2">Multi-pass membrane protein</topology>
    </subcellularLocation>
</comment>
<evidence type="ECO:0000256" key="1">
    <source>
        <dbReference type="ARBA" id="ARBA00003408"/>
    </source>
</evidence>
<feature type="transmembrane region" description="Helical" evidence="13">
    <location>
        <begin position="391"/>
        <end position="410"/>
    </location>
</feature>
<sequence>MDVMKHYIGTRAFYKRASLLAIPLAIQQLVSSCMGIIDSLMVSWIHQVTAVGTAVQIETLCSAVAWGAIAGTGIFSAQFYGAKDHDNLKRTFGLSVILGLGIGLIWLLIAALFGRKIIAFYIQDPNVIANSHQYLMIAMFSYIPLSLGFSFSYIYRSIQKTKVPLIIGIAAMGINIFVNYVLIFGYFGFPELGIQGAAIGTLIAQSFVLIVNIVYAYATKQEFIGTFHEMFSLDYHFVRPIMRKIQPLIWNELMFGFGSTLFVKAFGALGTSSMDAYYVGAKLSDVFNALVTGISNATAVMLGVALGSGDVEKAREEGNYFVGMAAILAVMSIVFIFGCSHQLVSIFQLEDSYVVGQAIAIVKVFSLKIALRMFIVIVFSSLRAGGDSKILAILDSGFMWLIGIPLAFISVHLFHIQSIALVFFICQLEQVIRVYFGMKRYNQGNWAINLTTLISK</sequence>
<accession>E7G5V1</accession>
<evidence type="ECO:0000256" key="9">
    <source>
        <dbReference type="ARBA" id="ARBA00022989"/>
    </source>
</evidence>
<dbReference type="Pfam" id="PF01554">
    <property type="entry name" value="MatE"/>
    <property type="match status" value="2"/>
</dbReference>
<dbReference type="EMBL" id="ADKX01000001">
    <property type="protein sequence ID" value="EFW06602.1"/>
    <property type="molecule type" value="Genomic_DNA"/>
</dbReference>
<comment type="caution">
    <text evidence="14">The sequence shown here is derived from an EMBL/GenBank/DDBJ whole genome shotgun (WGS) entry which is preliminary data.</text>
</comment>
<evidence type="ECO:0000256" key="3">
    <source>
        <dbReference type="ARBA" id="ARBA00010199"/>
    </source>
</evidence>
<dbReference type="GO" id="GO:0015297">
    <property type="term" value="F:antiporter activity"/>
    <property type="evidence" value="ECO:0007669"/>
    <property type="project" value="UniProtKB-KW"/>
</dbReference>
<dbReference type="HOGENOM" id="CLU_012893_5_1_9"/>
<dbReference type="Proteomes" id="UP000003157">
    <property type="component" value="Unassembled WGS sequence"/>
</dbReference>
<evidence type="ECO:0000256" key="12">
    <source>
        <dbReference type="ARBA" id="ARBA00031636"/>
    </source>
</evidence>
<comment type="function">
    <text evidence="1">Multidrug efflux pump.</text>
</comment>
<feature type="transmembrane region" description="Helical" evidence="13">
    <location>
        <begin position="358"/>
        <end position="379"/>
    </location>
</feature>
<reference evidence="14 15" key="1">
    <citation type="submission" date="2010-12" db="EMBL/GenBank/DDBJ databases">
        <title>The Genome Sequence of Coprobacillus sp. strain 29_1.</title>
        <authorList>
            <consortium name="The Broad Institute Genome Sequencing Platform"/>
            <person name="Earl A."/>
            <person name="Ward D."/>
            <person name="Feldgarden M."/>
            <person name="Gevers D."/>
            <person name="Daigneault M."/>
            <person name="Sibley C.D."/>
            <person name="White A."/>
            <person name="Strauss J."/>
            <person name="Allen-Vercoe E."/>
            <person name="Young S.K."/>
            <person name="Zeng Q."/>
            <person name="Gargeya S."/>
            <person name="Fitzgerald M."/>
            <person name="Haas B."/>
            <person name="Abouelleil A."/>
            <person name="Alvarado L."/>
            <person name="Arachchi H.M."/>
            <person name="Berlin A."/>
            <person name="Brown A."/>
            <person name="Chapman S.B."/>
            <person name="Chen Z."/>
            <person name="Dunbar C."/>
            <person name="Freedman E."/>
            <person name="Gearin G."/>
            <person name="Gellesch M."/>
            <person name="Goldberg J."/>
            <person name="Griggs A."/>
            <person name="Gujja S."/>
            <person name="Heilman E."/>
            <person name="Heiman D."/>
            <person name="Howarth C."/>
            <person name="Larson L."/>
            <person name="Lui A."/>
            <person name="MacDonald P.J.P."/>
            <person name="Mehta T."/>
            <person name="Montmayeur A."/>
            <person name="Murphy C."/>
            <person name="Neiman D."/>
            <person name="Pearson M."/>
            <person name="Priest M."/>
            <person name="Roberts A."/>
            <person name="Saif S."/>
            <person name="Shea T."/>
            <person name="Shenoy N."/>
            <person name="Sisk P."/>
            <person name="Stolte C."/>
            <person name="Sykes S."/>
            <person name="White J."/>
            <person name="Yandava C."/>
            <person name="Nusbaum C."/>
            <person name="Birren B."/>
        </authorList>
    </citation>
    <scope>NUCLEOTIDE SEQUENCE [LARGE SCALE GENOMIC DNA]</scope>
    <source>
        <strain evidence="14 15">29_1</strain>
    </source>
</reference>
<evidence type="ECO:0000256" key="8">
    <source>
        <dbReference type="ARBA" id="ARBA00022692"/>
    </source>
</evidence>
<dbReference type="OrthoDB" id="9780160at2"/>
<keyword evidence="10" id="KW-0406">Ion transport</keyword>
<feature type="transmembrane region" description="Helical" evidence="13">
    <location>
        <begin position="92"/>
        <end position="114"/>
    </location>
</feature>
<gene>
    <name evidence="14" type="ORF">HMPREF9488_00139</name>
</gene>
<keyword evidence="5" id="KW-0813">Transport</keyword>
<dbReference type="AlphaFoldDB" id="E7G5V1"/>
<protein>
    <recommendedName>
        <fullName evidence="4">Probable multidrug resistance protein NorM</fullName>
    </recommendedName>
    <alternativeName>
        <fullName evidence="12">Multidrug-efflux transporter</fullName>
    </alternativeName>
</protein>
<dbReference type="STRING" id="100884.GCA_000269565_01562"/>
<evidence type="ECO:0000256" key="7">
    <source>
        <dbReference type="ARBA" id="ARBA00022475"/>
    </source>
</evidence>
<comment type="similarity">
    <text evidence="3">Belongs to the multi antimicrobial extrusion (MATE) (TC 2.A.66.1) family.</text>
</comment>
<evidence type="ECO:0000256" key="5">
    <source>
        <dbReference type="ARBA" id="ARBA00022448"/>
    </source>
</evidence>
<dbReference type="GeneID" id="78229436"/>
<dbReference type="InterPro" id="IPR050222">
    <property type="entry name" value="MATE_MdtK"/>
</dbReference>
<feature type="transmembrane region" description="Helical" evidence="13">
    <location>
        <begin position="318"/>
        <end position="338"/>
    </location>
</feature>
<dbReference type="PROSITE" id="PS51257">
    <property type="entry name" value="PROKAR_LIPOPROTEIN"/>
    <property type="match status" value="1"/>
</dbReference>
<keyword evidence="15" id="KW-1185">Reference proteome</keyword>
<evidence type="ECO:0000256" key="4">
    <source>
        <dbReference type="ARBA" id="ARBA00020268"/>
    </source>
</evidence>
<evidence type="ECO:0000256" key="2">
    <source>
        <dbReference type="ARBA" id="ARBA00004651"/>
    </source>
</evidence>
<feature type="transmembrane region" description="Helical" evidence="13">
    <location>
        <begin position="134"/>
        <end position="154"/>
    </location>
</feature>
<proteinExistence type="inferred from homology"/>
<evidence type="ECO:0000313" key="15">
    <source>
        <dbReference type="Proteomes" id="UP000003157"/>
    </source>
</evidence>
<feature type="transmembrane region" description="Helical" evidence="13">
    <location>
        <begin position="194"/>
        <end position="218"/>
    </location>
</feature>
<dbReference type="eggNOG" id="COG0534">
    <property type="taxonomic scope" value="Bacteria"/>
</dbReference>
<evidence type="ECO:0000313" key="14">
    <source>
        <dbReference type="EMBL" id="EFW06602.1"/>
    </source>
</evidence>
<feature type="transmembrane region" description="Helical" evidence="13">
    <location>
        <begin position="416"/>
        <end position="436"/>
    </location>
</feature>
<keyword evidence="11 13" id="KW-0472">Membrane</keyword>
<keyword evidence="6" id="KW-0050">Antiport</keyword>
<organism evidence="14 15">
    <name type="scientific">Coprobacillus cateniformis</name>
    <dbReference type="NCBI Taxonomy" id="100884"/>
    <lineage>
        <taxon>Bacteria</taxon>
        <taxon>Bacillati</taxon>
        <taxon>Bacillota</taxon>
        <taxon>Erysipelotrichia</taxon>
        <taxon>Erysipelotrichales</taxon>
        <taxon>Coprobacillaceae</taxon>
        <taxon>Coprobacillus</taxon>
    </lineage>
</organism>
<evidence type="ECO:0000256" key="13">
    <source>
        <dbReference type="SAM" id="Phobius"/>
    </source>
</evidence>
<dbReference type="NCBIfam" id="TIGR00797">
    <property type="entry name" value="matE"/>
    <property type="match status" value="1"/>
</dbReference>
<dbReference type="PIRSF" id="PIRSF006603">
    <property type="entry name" value="DinF"/>
    <property type="match status" value="1"/>
</dbReference>
<dbReference type="PANTHER" id="PTHR43298">
    <property type="entry name" value="MULTIDRUG RESISTANCE PROTEIN NORM-RELATED"/>
    <property type="match status" value="1"/>
</dbReference>
<feature type="transmembrane region" description="Helical" evidence="13">
    <location>
        <begin position="248"/>
        <end position="266"/>
    </location>
</feature>
<keyword evidence="9 13" id="KW-1133">Transmembrane helix</keyword>
<dbReference type="GO" id="GO:0042910">
    <property type="term" value="F:xenobiotic transmembrane transporter activity"/>
    <property type="evidence" value="ECO:0007669"/>
    <property type="project" value="InterPro"/>
</dbReference>
<evidence type="ECO:0000256" key="6">
    <source>
        <dbReference type="ARBA" id="ARBA00022449"/>
    </source>
</evidence>
<dbReference type="InterPro" id="IPR048279">
    <property type="entry name" value="MdtK-like"/>
</dbReference>